<evidence type="ECO:0000259" key="1">
    <source>
        <dbReference type="PROSITE" id="PS51725"/>
    </source>
</evidence>
<dbReference type="GeneID" id="41339107"/>
<dbReference type="OMA" id="VLIRWES"/>
<keyword evidence="2" id="KW-0560">Oxidoreductase</keyword>
<dbReference type="InterPro" id="IPR050404">
    <property type="entry name" value="Heme-degrading_MO"/>
</dbReference>
<name>A0A553IHD7_ACHLA</name>
<feature type="domain" description="ABM" evidence="1">
    <location>
        <begin position="2"/>
        <end position="91"/>
    </location>
</feature>
<dbReference type="AlphaFoldDB" id="A0A553IHD7"/>
<dbReference type="InterPro" id="IPR007138">
    <property type="entry name" value="ABM_dom"/>
</dbReference>
<reference evidence="2 3" key="1">
    <citation type="submission" date="2019-07" db="EMBL/GenBank/DDBJ databases">
        <title>Genome sequence of Acholeplasma laidlawii strain with increased resistance to erythromycin.</title>
        <authorList>
            <person name="Medvedeva E.S."/>
            <person name="Baranova N.B."/>
            <person name="Siniagina M.N."/>
            <person name="Mouzykantov A."/>
            <person name="Chernova O.A."/>
            <person name="Chernov V.M."/>
        </authorList>
    </citation>
    <scope>NUCLEOTIDE SEQUENCE [LARGE SCALE GENOMIC DNA]</scope>
    <source>
        <strain evidence="2 3">PG8REry</strain>
    </source>
</reference>
<dbReference type="SUPFAM" id="SSF54909">
    <property type="entry name" value="Dimeric alpha+beta barrel"/>
    <property type="match status" value="1"/>
</dbReference>
<dbReference type="RefSeq" id="WP_012242900.1">
    <property type="nucleotide sequence ID" value="NZ_CP103951.1"/>
</dbReference>
<accession>A0A553IHD7</accession>
<protein>
    <submittedName>
        <fullName evidence="2">Antibiotic biosynthesis monooxygenase</fullName>
    </submittedName>
</protein>
<evidence type="ECO:0000313" key="2">
    <source>
        <dbReference type="EMBL" id="TRX99614.1"/>
    </source>
</evidence>
<dbReference type="Pfam" id="PF03992">
    <property type="entry name" value="ABM"/>
    <property type="match status" value="1"/>
</dbReference>
<gene>
    <name evidence="2" type="ORF">FNV44_00815</name>
</gene>
<dbReference type="EMBL" id="VKID01000001">
    <property type="protein sequence ID" value="TRX99614.1"/>
    <property type="molecule type" value="Genomic_DNA"/>
</dbReference>
<comment type="caution">
    <text evidence="2">The sequence shown here is derived from an EMBL/GenBank/DDBJ whole genome shotgun (WGS) entry which is preliminary data.</text>
</comment>
<dbReference type="GO" id="GO:0004497">
    <property type="term" value="F:monooxygenase activity"/>
    <property type="evidence" value="ECO:0007669"/>
    <property type="project" value="UniProtKB-KW"/>
</dbReference>
<dbReference type="PROSITE" id="PS51725">
    <property type="entry name" value="ABM"/>
    <property type="match status" value="1"/>
</dbReference>
<keyword evidence="2" id="KW-0503">Monooxygenase</keyword>
<organism evidence="2 3">
    <name type="scientific">Acholeplasma laidlawii</name>
    <dbReference type="NCBI Taxonomy" id="2148"/>
    <lineage>
        <taxon>Bacteria</taxon>
        <taxon>Bacillati</taxon>
        <taxon>Mycoplasmatota</taxon>
        <taxon>Mollicutes</taxon>
        <taxon>Acholeplasmatales</taxon>
        <taxon>Acholeplasmataceae</taxon>
        <taxon>Acholeplasma</taxon>
    </lineage>
</organism>
<dbReference type="InterPro" id="IPR011008">
    <property type="entry name" value="Dimeric_a/b-barrel"/>
</dbReference>
<dbReference type="PANTHER" id="PTHR34474:SF1">
    <property type="entry name" value="HEME-DEGRADING MONOOXYGENASE HMOA"/>
    <property type="match status" value="1"/>
</dbReference>
<sequence>MYVVVRTMKVKKGHQEDVVKRFSERNLMSKSEGYVKSFLLLDSKHKDYDLFRQEIYWKDKRAFFVWEGSPEHIAMHKAKKEAGHERPEEILEVARETYEVVAEI</sequence>
<dbReference type="Proteomes" id="UP000315938">
    <property type="component" value="Unassembled WGS sequence"/>
</dbReference>
<dbReference type="Gene3D" id="3.30.70.100">
    <property type="match status" value="1"/>
</dbReference>
<proteinExistence type="predicted"/>
<dbReference type="PANTHER" id="PTHR34474">
    <property type="entry name" value="SIGNAL TRANSDUCTION PROTEIN TRAP"/>
    <property type="match status" value="1"/>
</dbReference>
<evidence type="ECO:0000313" key="3">
    <source>
        <dbReference type="Proteomes" id="UP000315938"/>
    </source>
</evidence>